<comment type="subcellular location">
    <subcellularLocation>
        <location evidence="6">Cytoplasm</location>
    </subcellularLocation>
</comment>
<dbReference type="OrthoDB" id="29650at2"/>
<dbReference type="PANTHER" id="PTHR47816:SF5">
    <property type="entry name" value="RIBOSOMAL RNA LARGE SUBUNIT METHYLTRANSFERASE G"/>
    <property type="match status" value="1"/>
</dbReference>
<proteinExistence type="inferred from homology"/>
<evidence type="ECO:0000256" key="2">
    <source>
        <dbReference type="ARBA" id="ARBA00022552"/>
    </source>
</evidence>
<feature type="domain" description="Methyltransferase small" evidence="7">
    <location>
        <begin position="215"/>
        <end position="383"/>
    </location>
</feature>
<dbReference type="InterPro" id="IPR017237">
    <property type="entry name" value="RLMG"/>
</dbReference>
<comment type="catalytic activity">
    <reaction evidence="6">
        <text>guanosine(1835) in 23S rRNA + S-adenosyl-L-methionine = N(2)-methylguanosine(1835) in 23S rRNA + S-adenosyl-L-homocysteine + H(+)</text>
        <dbReference type="Rhea" id="RHEA:42744"/>
        <dbReference type="Rhea" id="RHEA-COMP:10217"/>
        <dbReference type="Rhea" id="RHEA-COMP:10218"/>
        <dbReference type="ChEBI" id="CHEBI:15378"/>
        <dbReference type="ChEBI" id="CHEBI:57856"/>
        <dbReference type="ChEBI" id="CHEBI:59789"/>
        <dbReference type="ChEBI" id="CHEBI:74269"/>
        <dbReference type="ChEBI" id="CHEBI:74481"/>
        <dbReference type="EC" id="2.1.1.174"/>
    </reaction>
</comment>
<dbReference type="GO" id="GO:0052916">
    <property type="term" value="F:23S rRNA (guanine(1835)-N(2))-methyltransferase activity"/>
    <property type="evidence" value="ECO:0007669"/>
    <property type="project" value="UniProtKB-EC"/>
</dbReference>
<accession>A0A4P6PBI4</accession>
<dbReference type="GO" id="GO:0005737">
    <property type="term" value="C:cytoplasm"/>
    <property type="evidence" value="ECO:0007669"/>
    <property type="project" value="UniProtKB-SubCell"/>
</dbReference>
<dbReference type="Proteomes" id="UP000290244">
    <property type="component" value="Chromosome"/>
</dbReference>
<evidence type="ECO:0000256" key="5">
    <source>
        <dbReference type="ARBA" id="ARBA00022691"/>
    </source>
</evidence>
<keyword evidence="1 6" id="KW-0963">Cytoplasm</keyword>
<dbReference type="InterPro" id="IPR029063">
    <property type="entry name" value="SAM-dependent_MTases_sf"/>
</dbReference>
<evidence type="ECO:0000256" key="3">
    <source>
        <dbReference type="ARBA" id="ARBA00022603"/>
    </source>
</evidence>
<feature type="domain" description="RlmG N-terminal" evidence="8">
    <location>
        <begin position="5"/>
        <end position="188"/>
    </location>
</feature>
<dbReference type="InterPro" id="IPR007848">
    <property type="entry name" value="Small_mtfrase_dom"/>
</dbReference>
<dbReference type="CDD" id="cd02440">
    <property type="entry name" value="AdoMet_MTases"/>
    <property type="match status" value="1"/>
</dbReference>
<dbReference type="EMBL" id="CP034759">
    <property type="protein sequence ID" value="QBG37065.1"/>
    <property type="molecule type" value="Genomic_DNA"/>
</dbReference>
<dbReference type="HAMAP" id="MF_01859">
    <property type="entry name" value="23SrRNA_methyltr_G"/>
    <property type="match status" value="1"/>
</dbReference>
<comment type="similarity">
    <text evidence="6">Belongs to the methyltransferase superfamily. RlmG family.</text>
</comment>
<evidence type="ECO:0000259" key="8">
    <source>
        <dbReference type="Pfam" id="PF26049"/>
    </source>
</evidence>
<dbReference type="InterPro" id="IPR046977">
    <property type="entry name" value="RsmC/RlmG"/>
</dbReference>
<dbReference type="EC" id="2.1.1.174" evidence="6"/>
<dbReference type="Gene3D" id="3.40.50.150">
    <property type="entry name" value="Vaccinia Virus protein VP39"/>
    <property type="match status" value="2"/>
</dbReference>
<gene>
    <name evidence="6" type="primary">rlmG</name>
    <name evidence="9" type="ORF">EMK97_15700</name>
</gene>
<keyword evidence="10" id="KW-1185">Reference proteome</keyword>
<dbReference type="AlphaFoldDB" id="A0A4P6PBI4"/>
<dbReference type="SUPFAM" id="SSF53335">
    <property type="entry name" value="S-adenosyl-L-methionine-dependent methyltransferases"/>
    <property type="match status" value="1"/>
</dbReference>
<dbReference type="Pfam" id="PF05175">
    <property type="entry name" value="MTS"/>
    <property type="match status" value="1"/>
</dbReference>
<dbReference type="InterPro" id="IPR002052">
    <property type="entry name" value="DNA_methylase_N6_adenine_CS"/>
</dbReference>
<comment type="function">
    <text evidence="6">Specifically methylates the guanine in position 1835 (m2G1835) of 23S rRNA.</text>
</comment>
<dbReference type="RefSeq" id="WP_130603734.1">
    <property type="nucleotide sequence ID" value="NZ_CP034759.1"/>
</dbReference>
<dbReference type="GO" id="GO:0003676">
    <property type="term" value="F:nucleic acid binding"/>
    <property type="evidence" value="ECO:0007669"/>
    <property type="project" value="InterPro"/>
</dbReference>
<keyword evidence="4 6" id="KW-0808">Transferase</keyword>
<keyword evidence="5 6" id="KW-0949">S-adenosyl-L-methionine</keyword>
<evidence type="ECO:0000313" key="9">
    <source>
        <dbReference type="EMBL" id="QBG37065.1"/>
    </source>
</evidence>
<dbReference type="InterPro" id="IPR058679">
    <property type="entry name" value="RlmG_N"/>
</dbReference>
<evidence type="ECO:0000256" key="1">
    <source>
        <dbReference type="ARBA" id="ARBA00022490"/>
    </source>
</evidence>
<dbReference type="Pfam" id="PF26049">
    <property type="entry name" value="RLMG_N"/>
    <property type="match status" value="1"/>
</dbReference>
<evidence type="ECO:0000256" key="4">
    <source>
        <dbReference type="ARBA" id="ARBA00022679"/>
    </source>
</evidence>
<dbReference type="PANTHER" id="PTHR47816">
    <property type="entry name" value="RIBOSOMAL RNA SMALL SUBUNIT METHYLTRANSFERASE C"/>
    <property type="match status" value="1"/>
</dbReference>
<sequence length="390" mass="43776">MISPFIIKDKNLFLSRFPVAQVNRSLQAWDAADEYLINYINEQQLITNNTNLAIFNDSFGALSCNFCTSDDFNGQVYSISDSYISQQGMLNNLAQNNLDASNITLLDSLAALPESINVILYKIPKSKSLLTEQLIKIKNSVTSDTVFIAADRAKEIHSSTLKIFEKYLGTTTTSLAVKKARLVFCQLNNKQRQQSPFPTLWQINNPYQDGDSTFSIANHANVYSREKLDIGARYFIENLPKVKENSQVIDLGCGNGVIGLHVLAQQPSAKVRFFDESYMAINSAQTNITHNLPQLTEQCQFQLNDCLAGVDSNSADLILCNPPFHQQTATTDHIAWQMFNDSFRVLKKGGELRIIGNRQLGYHIKLKRIFGNVKLIASNDKFVTQSAIKR</sequence>
<keyword evidence="2 6" id="KW-0698">rRNA processing</keyword>
<evidence type="ECO:0000259" key="7">
    <source>
        <dbReference type="Pfam" id="PF05175"/>
    </source>
</evidence>
<organism evidence="9 10">
    <name type="scientific">Litorilituus sediminis</name>
    <dbReference type="NCBI Taxonomy" id="718192"/>
    <lineage>
        <taxon>Bacteria</taxon>
        <taxon>Pseudomonadati</taxon>
        <taxon>Pseudomonadota</taxon>
        <taxon>Gammaproteobacteria</taxon>
        <taxon>Alteromonadales</taxon>
        <taxon>Colwelliaceae</taxon>
        <taxon>Litorilituus</taxon>
    </lineage>
</organism>
<evidence type="ECO:0000256" key="6">
    <source>
        <dbReference type="HAMAP-Rule" id="MF_01859"/>
    </source>
</evidence>
<dbReference type="PIRSF" id="PIRSF037565">
    <property type="entry name" value="RRNA_m2G_Mtase_RsmD_prd"/>
    <property type="match status" value="1"/>
</dbReference>
<evidence type="ECO:0000313" key="10">
    <source>
        <dbReference type="Proteomes" id="UP000290244"/>
    </source>
</evidence>
<protein>
    <recommendedName>
        <fullName evidence="6">Ribosomal RNA large subunit methyltransferase G</fullName>
        <ecNumber evidence="6">2.1.1.174</ecNumber>
    </recommendedName>
    <alternativeName>
        <fullName evidence="6">23S rRNA m2G1835 methyltransferase</fullName>
    </alternativeName>
    <alternativeName>
        <fullName evidence="6">rRNA (guanine-N(2)-)-methyltransferase RlmG</fullName>
    </alternativeName>
</protein>
<reference evidence="9 10" key="1">
    <citation type="submission" date="2018-12" db="EMBL/GenBank/DDBJ databases">
        <title>Complete genome of Litorilituus sediminis.</title>
        <authorList>
            <person name="Liu A."/>
            <person name="Rong J."/>
        </authorList>
    </citation>
    <scope>NUCLEOTIDE SEQUENCE [LARGE SCALE GENOMIC DNA]</scope>
    <source>
        <strain evidence="9 10">JCM 17549</strain>
    </source>
</reference>
<dbReference type="KEGG" id="lsd:EMK97_15700"/>
<dbReference type="PROSITE" id="PS00092">
    <property type="entry name" value="N6_MTASE"/>
    <property type="match status" value="1"/>
</dbReference>
<name>A0A4P6PBI4_9GAMM</name>
<keyword evidence="3 6" id="KW-0489">Methyltransferase</keyword>